<feature type="compositionally biased region" description="Acidic residues" evidence="2">
    <location>
        <begin position="387"/>
        <end position="479"/>
    </location>
</feature>
<keyword evidence="1" id="KW-0175">Coiled coil</keyword>
<feature type="compositionally biased region" description="Low complexity" evidence="2">
    <location>
        <begin position="249"/>
        <end position="263"/>
    </location>
</feature>
<feature type="compositionally biased region" description="Low complexity" evidence="2">
    <location>
        <begin position="516"/>
        <end position="528"/>
    </location>
</feature>
<feature type="compositionally biased region" description="Basic and acidic residues" evidence="2">
    <location>
        <begin position="347"/>
        <end position="368"/>
    </location>
</feature>
<evidence type="ECO:0000313" key="3">
    <source>
        <dbReference type="Proteomes" id="UP000095283"/>
    </source>
</evidence>
<dbReference type="SUPFAM" id="SSF53474">
    <property type="entry name" value="alpha/beta-Hydrolases"/>
    <property type="match status" value="1"/>
</dbReference>
<feature type="region of interest" description="Disordered" evidence="2">
    <location>
        <begin position="578"/>
        <end position="602"/>
    </location>
</feature>
<dbReference type="Proteomes" id="UP000095283">
    <property type="component" value="Unplaced"/>
</dbReference>
<dbReference type="InterPro" id="IPR029058">
    <property type="entry name" value="AB_hydrolase_fold"/>
</dbReference>
<organism evidence="3 4">
    <name type="scientific">Heterorhabditis bacteriophora</name>
    <name type="common">Entomopathogenic nematode worm</name>
    <dbReference type="NCBI Taxonomy" id="37862"/>
    <lineage>
        <taxon>Eukaryota</taxon>
        <taxon>Metazoa</taxon>
        <taxon>Ecdysozoa</taxon>
        <taxon>Nematoda</taxon>
        <taxon>Chromadorea</taxon>
        <taxon>Rhabditida</taxon>
        <taxon>Rhabditina</taxon>
        <taxon>Rhabditomorpha</taxon>
        <taxon>Strongyloidea</taxon>
        <taxon>Heterorhabditidae</taxon>
        <taxon>Heterorhabditis</taxon>
    </lineage>
</organism>
<dbReference type="FunFam" id="3.40.50.1820:FF:000377">
    <property type="entry name" value="LIPaSe related"/>
    <property type="match status" value="1"/>
</dbReference>
<proteinExistence type="predicted"/>
<name>A0A1I7XCX9_HETBA</name>
<evidence type="ECO:0000313" key="4">
    <source>
        <dbReference type="WBParaSite" id="Hba_15553"/>
    </source>
</evidence>
<accession>A0A1I7XCX9</accession>
<feature type="coiled-coil region" evidence="1">
    <location>
        <begin position="25"/>
        <end position="101"/>
    </location>
</feature>
<dbReference type="Gene3D" id="3.40.50.1820">
    <property type="entry name" value="alpha/beta hydrolase"/>
    <property type="match status" value="1"/>
</dbReference>
<dbReference type="WBParaSite" id="Hba_15553">
    <property type="protein sequence ID" value="Hba_15553"/>
    <property type="gene ID" value="Hba_15553"/>
</dbReference>
<keyword evidence="3" id="KW-1185">Reference proteome</keyword>
<sequence>MQFVDRTNTELCILINLRYLRTTKQEDLQFVVASLNERLNALEGEKKKLEVDLASKLAENEEVKFRLNLLTPTVEKATSRVTKLTEERDALKEQIAKLEAEVVSKSVPPASISLTSVASNMPNSERTVLDSEVAMAASIPKRIAFDSPVRSIPITTSRTPMPQVSQPTIQGASVTIASYPTVPKLFKTTTSSSLFIPQTTSSPVRLSDNINTTIPTEVSTPQSITFSFATSSAAPRISPGQSLFGKSAPVPATNVTTSSSANTTREELIDQAVVTEAEQSSQVFFEYYFFTVYVANTCFKVSGSVEAAADEVVDDDGMAQNGMSITIYSAGESRDSTAGMPVSSSDGSRKRPAPDVEASDAKRQRDSPSEIVTSSEERKDIQRGTLELDEPDVVEDNDVEEIDDGVEQEPLSDEDVSEHDMEEFEDDEGDDDEEDGGANDADGGDDEVVVLSGESDDEEEDVGEIEEDDDGGNDDEVLGADENLQSQPSLEDQDREAASAVEEADDEGRESANIRPSTATSAPASSDAPRLRIPIVYDRDDQCSSSNETGAVPQRLGLPVQRQTARRARPVRAIYQRDRLARRDIGPQGSYGGGSHQGGSRTSRQAVILVHGITNTAGTFNGHRNHFLGVGWGGESVYGTTYGDGGKTPAPLVDMKCDYIKQIRWMIQSAASFTRRKVDIVGYSMGSPISRKAILGGLCVDTGENLGPPLTGLVDTFVSVAGANHGSYLCIFPLPGACNPINGLSCHSHFIQDINSRHRYEGKFIYSIYSMGDDKVGYRNGCGQVTSSIVAADKQFERPGNHDEVMVRTAQLQINLVDKHDPLGFIEANLDVG</sequence>
<reference evidence="4" key="1">
    <citation type="submission" date="2016-11" db="UniProtKB">
        <authorList>
            <consortium name="WormBaseParasite"/>
        </authorList>
    </citation>
    <scope>IDENTIFICATION</scope>
</reference>
<dbReference type="InterPro" id="IPR002918">
    <property type="entry name" value="Lipase_EstA/Esterase_EstB"/>
</dbReference>
<dbReference type="PANTHER" id="PTHR32015:SF12">
    <property type="entry name" value="LIPASE RELATED"/>
    <property type="match status" value="1"/>
</dbReference>
<evidence type="ECO:0000256" key="1">
    <source>
        <dbReference type="SAM" id="Coils"/>
    </source>
</evidence>
<protein>
    <submittedName>
        <fullName evidence="4">Lipase domain-containing protein</fullName>
    </submittedName>
</protein>
<dbReference type="GO" id="GO:0016298">
    <property type="term" value="F:lipase activity"/>
    <property type="evidence" value="ECO:0007669"/>
    <property type="project" value="TreeGrafter"/>
</dbReference>
<dbReference type="AlphaFoldDB" id="A0A1I7XCX9"/>
<evidence type="ECO:0000256" key="2">
    <source>
        <dbReference type="SAM" id="MobiDB-lite"/>
    </source>
</evidence>
<dbReference type="PANTHER" id="PTHR32015">
    <property type="entry name" value="FASTING INDUCED LIPASE"/>
    <property type="match status" value="1"/>
</dbReference>
<feature type="region of interest" description="Disordered" evidence="2">
    <location>
        <begin position="330"/>
        <end position="531"/>
    </location>
</feature>
<dbReference type="Pfam" id="PF01674">
    <property type="entry name" value="Lipase_2"/>
    <property type="match status" value="1"/>
</dbReference>
<dbReference type="GO" id="GO:0016042">
    <property type="term" value="P:lipid catabolic process"/>
    <property type="evidence" value="ECO:0007669"/>
    <property type="project" value="InterPro"/>
</dbReference>
<feature type="region of interest" description="Disordered" evidence="2">
    <location>
        <begin position="240"/>
        <end position="263"/>
    </location>
</feature>